<dbReference type="InterPro" id="IPR000524">
    <property type="entry name" value="Tscrpt_reg_HTH_GntR"/>
</dbReference>
<dbReference type="GeneID" id="27799679"/>
<keyword evidence="3" id="KW-0804">Transcription</keyword>
<dbReference type="Gene3D" id="1.20.120.530">
    <property type="entry name" value="GntR ligand-binding domain-like"/>
    <property type="match status" value="1"/>
</dbReference>
<dbReference type="SMART" id="SM00895">
    <property type="entry name" value="FCD"/>
    <property type="match status" value="1"/>
</dbReference>
<evidence type="ECO:0000313" key="6">
    <source>
        <dbReference type="Proteomes" id="UP000494102"/>
    </source>
</evidence>
<dbReference type="Gene3D" id="1.10.10.10">
    <property type="entry name" value="Winged helix-like DNA-binding domain superfamily/Winged helix DNA-binding domain"/>
    <property type="match status" value="1"/>
</dbReference>
<accession>A0A6J5K0D0</accession>
<dbReference type="InterPro" id="IPR036388">
    <property type="entry name" value="WH-like_DNA-bd_sf"/>
</dbReference>
<dbReference type="PROSITE" id="PS50949">
    <property type="entry name" value="HTH_GNTR"/>
    <property type="match status" value="1"/>
</dbReference>
<dbReference type="InterPro" id="IPR036390">
    <property type="entry name" value="WH_DNA-bd_sf"/>
</dbReference>
<dbReference type="EMBL" id="CADILN010000001">
    <property type="protein sequence ID" value="CAB4047330.1"/>
    <property type="molecule type" value="Genomic_DNA"/>
</dbReference>
<dbReference type="InterPro" id="IPR008920">
    <property type="entry name" value="TF_FadR/GntR_C"/>
</dbReference>
<dbReference type="Pfam" id="PF07729">
    <property type="entry name" value="FCD"/>
    <property type="match status" value="1"/>
</dbReference>
<dbReference type="Proteomes" id="UP000494102">
    <property type="component" value="Unassembled WGS sequence"/>
</dbReference>
<dbReference type="SUPFAM" id="SSF48008">
    <property type="entry name" value="GntR ligand-binding domain-like"/>
    <property type="match status" value="1"/>
</dbReference>
<dbReference type="SMART" id="SM00345">
    <property type="entry name" value="HTH_GNTR"/>
    <property type="match status" value="1"/>
</dbReference>
<proteinExistence type="predicted"/>
<sequence length="247" mass="27669">MDTTLTSPSAKSLTSLAVERLRGDILAGQLRPTERLRIQALSERYGIGATAIREALSRLVTDGLVDSEDQRGFCVTPVSREDLTDLTQTRVEVEGSALRLALKHGGIDWESNVLSAFHRLQRTPVPSSPELHEAWVAVHRQFHETLIAGCASPWTLRLCRLLYDQSERYRNLAEQYTSEKNRDAAKEHRELMEAAMARDADRAVQLLAAHFWETTGIILKAVFNDDATARKVKRGPGRKPRGGRDET</sequence>
<feature type="domain" description="HTH gntR-type" evidence="4">
    <location>
        <begin position="11"/>
        <end position="78"/>
    </location>
</feature>
<organism evidence="5 6">
    <name type="scientific">Paraburkholderia phenoliruptrix</name>
    <dbReference type="NCBI Taxonomy" id="252970"/>
    <lineage>
        <taxon>Bacteria</taxon>
        <taxon>Pseudomonadati</taxon>
        <taxon>Pseudomonadota</taxon>
        <taxon>Betaproteobacteria</taxon>
        <taxon>Burkholderiales</taxon>
        <taxon>Burkholderiaceae</taxon>
        <taxon>Paraburkholderia</taxon>
    </lineage>
</organism>
<dbReference type="AlphaFoldDB" id="A0A6J5K0D0"/>
<protein>
    <submittedName>
        <fullName evidence="5">HTH-type transcriptional repressor GlaR</fullName>
    </submittedName>
</protein>
<dbReference type="SUPFAM" id="SSF46785">
    <property type="entry name" value="Winged helix' DNA-binding domain"/>
    <property type="match status" value="1"/>
</dbReference>
<dbReference type="Pfam" id="PF00392">
    <property type="entry name" value="GntR"/>
    <property type="match status" value="1"/>
</dbReference>
<dbReference type="RefSeq" id="WP_014972339.1">
    <property type="nucleotide sequence ID" value="NZ_CADILN010000001.1"/>
</dbReference>
<dbReference type="GO" id="GO:0003677">
    <property type="term" value="F:DNA binding"/>
    <property type="evidence" value="ECO:0007669"/>
    <property type="project" value="UniProtKB-KW"/>
</dbReference>
<evidence type="ECO:0000313" key="5">
    <source>
        <dbReference type="EMBL" id="CAB4047330.1"/>
    </source>
</evidence>
<reference evidence="5 6" key="1">
    <citation type="submission" date="2020-04" db="EMBL/GenBank/DDBJ databases">
        <authorList>
            <person name="De Canck E."/>
        </authorList>
    </citation>
    <scope>NUCLEOTIDE SEQUENCE [LARGE SCALE GENOMIC DNA]</scope>
    <source>
        <strain evidence="5 6">LMG 9964</strain>
    </source>
</reference>
<evidence type="ECO:0000256" key="2">
    <source>
        <dbReference type="ARBA" id="ARBA00023125"/>
    </source>
</evidence>
<dbReference type="InterPro" id="IPR011711">
    <property type="entry name" value="GntR_C"/>
</dbReference>
<dbReference type="GO" id="GO:0003700">
    <property type="term" value="F:DNA-binding transcription factor activity"/>
    <property type="evidence" value="ECO:0007669"/>
    <property type="project" value="InterPro"/>
</dbReference>
<dbReference type="PANTHER" id="PTHR43537">
    <property type="entry name" value="TRANSCRIPTIONAL REGULATOR, GNTR FAMILY"/>
    <property type="match status" value="1"/>
</dbReference>
<evidence type="ECO:0000256" key="3">
    <source>
        <dbReference type="ARBA" id="ARBA00023163"/>
    </source>
</evidence>
<name>A0A6J5K0D0_9BURK</name>
<evidence type="ECO:0000259" key="4">
    <source>
        <dbReference type="PROSITE" id="PS50949"/>
    </source>
</evidence>
<keyword evidence="1" id="KW-0805">Transcription regulation</keyword>
<dbReference type="PANTHER" id="PTHR43537:SF20">
    <property type="entry name" value="HTH-TYPE TRANSCRIPTIONAL REPRESSOR GLAR"/>
    <property type="match status" value="1"/>
</dbReference>
<evidence type="ECO:0000256" key="1">
    <source>
        <dbReference type="ARBA" id="ARBA00023015"/>
    </source>
</evidence>
<keyword evidence="2" id="KW-0238">DNA-binding</keyword>
<gene>
    <name evidence="5" type="primary">glaR</name>
    <name evidence="5" type="ORF">LMG9964_00962</name>
</gene>